<evidence type="ECO:0000256" key="5">
    <source>
        <dbReference type="ARBA" id="ARBA00023237"/>
    </source>
</evidence>
<comment type="subcellular location">
    <subcellularLocation>
        <location evidence="1">Cell outer membrane</location>
    </subcellularLocation>
</comment>
<dbReference type="Gene3D" id="1.25.40.390">
    <property type="match status" value="1"/>
</dbReference>
<proteinExistence type="inferred from homology"/>
<evidence type="ECO:0000259" key="7">
    <source>
        <dbReference type="Pfam" id="PF07980"/>
    </source>
</evidence>
<dbReference type="AlphaFoldDB" id="A0A0C1KTL8"/>
<dbReference type="GO" id="GO:0009279">
    <property type="term" value="C:cell outer membrane"/>
    <property type="evidence" value="ECO:0007669"/>
    <property type="project" value="UniProtKB-SubCell"/>
</dbReference>
<dbReference type="Pfam" id="PF14322">
    <property type="entry name" value="SusD-like_3"/>
    <property type="match status" value="1"/>
</dbReference>
<keyword evidence="4" id="KW-0472">Membrane</keyword>
<keyword evidence="10" id="KW-1185">Reference proteome</keyword>
<dbReference type="Pfam" id="PF07980">
    <property type="entry name" value="SusD_RagB"/>
    <property type="match status" value="1"/>
</dbReference>
<dbReference type="InterPro" id="IPR033985">
    <property type="entry name" value="SusD-like_N"/>
</dbReference>
<dbReference type="PROSITE" id="PS51257">
    <property type="entry name" value="PROKAR_LIPOPROTEIN"/>
    <property type="match status" value="1"/>
</dbReference>
<keyword evidence="5" id="KW-0998">Cell outer membrane</keyword>
<reference evidence="9 10" key="1">
    <citation type="submission" date="2014-11" db="EMBL/GenBank/DDBJ databases">
        <title>Genome sequence of Flavihumibacter solisilvae 3-3.</title>
        <authorList>
            <person name="Zhou G."/>
            <person name="Li M."/>
            <person name="Wang G."/>
        </authorList>
    </citation>
    <scope>NUCLEOTIDE SEQUENCE [LARGE SCALE GENOMIC DNA]</scope>
    <source>
        <strain evidence="9 10">3-3</strain>
    </source>
</reference>
<dbReference type="CDD" id="cd08977">
    <property type="entry name" value="SusD"/>
    <property type="match status" value="1"/>
</dbReference>
<comment type="similarity">
    <text evidence="2">Belongs to the SusD family.</text>
</comment>
<feature type="chain" id="PRO_5002148550" evidence="6">
    <location>
        <begin position="17"/>
        <end position="450"/>
    </location>
</feature>
<dbReference type="OrthoDB" id="621570at2"/>
<dbReference type="STRING" id="1349421.OI18_22885"/>
<accession>A0A0C1KTL8</accession>
<feature type="domain" description="RagB/SusD" evidence="7">
    <location>
        <begin position="333"/>
        <end position="414"/>
    </location>
</feature>
<evidence type="ECO:0000313" key="9">
    <source>
        <dbReference type="EMBL" id="KIC90741.1"/>
    </source>
</evidence>
<dbReference type="InterPro" id="IPR011990">
    <property type="entry name" value="TPR-like_helical_dom_sf"/>
</dbReference>
<evidence type="ECO:0000256" key="3">
    <source>
        <dbReference type="ARBA" id="ARBA00022729"/>
    </source>
</evidence>
<dbReference type="SUPFAM" id="SSF48452">
    <property type="entry name" value="TPR-like"/>
    <property type="match status" value="1"/>
</dbReference>
<name>A0A0C1KTL8_9BACT</name>
<organism evidence="9 10">
    <name type="scientific">Flavihumibacter solisilvae</name>
    <dbReference type="NCBI Taxonomy" id="1349421"/>
    <lineage>
        <taxon>Bacteria</taxon>
        <taxon>Pseudomonadati</taxon>
        <taxon>Bacteroidota</taxon>
        <taxon>Chitinophagia</taxon>
        <taxon>Chitinophagales</taxon>
        <taxon>Chitinophagaceae</taxon>
        <taxon>Flavihumibacter</taxon>
    </lineage>
</organism>
<evidence type="ECO:0000313" key="10">
    <source>
        <dbReference type="Proteomes" id="UP000031408"/>
    </source>
</evidence>
<gene>
    <name evidence="9" type="ORF">OI18_22885</name>
</gene>
<feature type="signal peptide" evidence="6">
    <location>
        <begin position="1"/>
        <end position="16"/>
    </location>
</feature>
<sequence>MNMKKLVNSISFFLFAAALFSCNKFLDVQPKNSVSDEVTIFNKASSEQALRGVYNALASSNYYGTGFQSIGYLSGDNVQWTGSQSQVQEFINHDVSAENSTIAGAWSAIYQVINRANNVIAKVPSVVDPQLTDAFRNQLIGEAYFIRALAYFDLVRTWGGVPLITSPTTSPKENSGIARSTADATYSQVISDLENADALLPETTNRYRATRKTVYALKARYYLYRGQWAEAEQFASLVINDSASYRLVGPYNSFFAADARGTVESVFEIFYNGTTEVNGHRNQWQPQTNGGTRQWAPSPALLALLSDPVTAGNRTSLVGKDNQGRWYGNLYYRNPASDPSWVIRVAELYLIRAEARAQLQNTAGALEDLNRIRYRSGLLPASENTSDLLLLAIEQERRLEFAFEPHRWFDLVRTNRAITVLGFTDVNKLLLPIPSQQILVDKALVQNPGY</sequence>
<evidence type="ECO:0000256" key="2">
    <source>
        <dbReference type="ARBA" id="ARBA00006275"/>
    </source>
</evidence>
<evidence type="ECO:0000256" key="4">
    <source>
        <dbReference type="ARBA" id="ARBA00023136"/>
    </source>
</evidence>
<dbReference type="EMBL" id="JSVC01000045">
    <property type="protein sequence ID" value="KIC90741.1"/>
    <property type="molecule type" value="Genomic_DNA"/>
</dbReference>
<feature type="domain" description="SusD-like N-terminal" evidence="8">
    <location>
        <begin position="24"/>
        <end position="223"/>
    </location>
</feature>
<protein>
    <submittedName>
        <fullName evidence="9">Starch-binding protein</fullName>
    </submittedName>
</protein>
<evidence type="ECO:0000256" key="1">
    <source>
        <dbReference type="ARBA" id="ARBA00004442"/>
    </source>
</evidence>
<keyword evidence="3 6" id="KW-0732">Signal</keyword>
<comment type="caution">
    <text evidence="9">The sequence shown here is derived from an EMBL/GenBank/DDBJ whole genome shotgun (WGS) entry which is preliminary data.</text>
</comment>
<dbReference type="Proteomes" id="UP000031408">
    <property type="component" value="Unassembled WGS sequence"/>
</dbReference>
<dbReference type="InterPro" id="IPR012944">
    <property type="entry name" value="SusD_RagB_dom"/>
</dbReference>
<evidence type="ECO:0000259" key="8">
    <source>
        <dbReference type="Pfam" id="PF14322"/>
    </source>
</evidence>
<evidence type="ECO:0000256" key="6">
    <source>
        <dbReference type="SAM" id="SignalP"/>
    </source>
</evidence>